<accession>A0AAD6RWP7</accession>
<gene>
    <name evidence="1" type="ORF">C8F04DRAFT_1281647</name>
</gene>
<name>A0AAD6RWP7_9AGAR</name>
<dbReference type="AlphaFoldDB" id="A0AAD6RWP7"/>
<sequence length="387" mass="42587">MAKGQFSAAQSVWLTQQLPEYIKKLDAGVRGGELTKWKQAIATKALGSPEFEDLDFTVNPRTKWFGMIVRKYTNYLHQIYLKEHPEVPGRQLFARDLHSDIVAASKERSANKGTNEAAAYQIALKSMWDVLDADEKADWEAKAEDECGDIALNQREFDGNILLALRGLCQGGLFGDAEMLLFYAFQNPDNGDLQAGTQVLPYVSNFGGDELATTYGVPWSEFAEAVIPRPHTHQATAITLKDGIVIFPAIDLDIIPLGNLRFLLSQYFQLCWKHRDITIDNLIIPWAEIVSNPAKFYDTEAFIFPLLLKNPEEFTMVLCQAAPPIPFVDSGYSGLLSGTPVIPGFRAGIVMSLAGIQSSPPTPAPGAATSIARAISVGFPSSLPRTY</sequence>
<keyword evidence="2" id="KW-1185">Reference proteome</keyword>
<comment type="caution">
    <text evidence="1">The sequence shown here is derived from an EMBL/GenBank/DDBJ whole genome shotgun (WGS) entry which is preliminary data.</text>
</comment>
<organism evidence="1 2">
    <name type="scientific">Mycena alexandri</name>
    <dbReference type="NCBI Taxonomy" id="1745969"/>
    <lineage>
        <taxon>Eukaryota</taxon>
        <taxon>Fungi</taxon>
        <taxon>Dikarya</taxon>
        <taxon>Basidiomycota</taxon>
        <taxon>Agaricomycotina</taxon>
        <taxon>Agaricomycetes</taxon>
        <taxon>Agaricomycetidae</taxon>
        <taxon>Agaricales</taxon>
        <taxon>Marasmiineae</taxon>
        <taxon>Mycenaceae</taxon>
        <taxon>Mycena</taxon>
    </lineage>
</organism>
<proteinExistence type="predicted"/>
<protein>
    <submittedName>
        <fullName evidence="1">Uncharacterized protein</fullName>
    </submittedName>
</protein>
<evidence type="ECO:0000313" key="2">
    <source>
        <dbReference type="Proteomes" id="UP001218188"/>
    </source>
</evidence>
<dbReference type="Proteomes" id="UP001218188">
    <property type="component" value="Unassembled WGS sequence"/>
</dbReference>
<evidence type="ECO:0000313" key="1">
    <source>
        <dbReference type="EMBL" id="KAJ7016367.1"/>
    </source>
</evidence>
<dbReference type="EMBL" id="JARJCM010000520">
    <property type="protein sequence ID" value="KAJ7016367.1"/>
    <property type="molecule type" value="Genomic_DNA"/>
</dbReference>
<reference evidence="1" key="1">
    <citation type="submission" date="2023-03" db="EMBL/GenBank/DDBJ databases">
        <title>Massive genome expansion in bonnet fungi (Mycena s.s.) driven by repeated elements and novel gene families across ecological guilds.</title>
        <authorList>
            <consortium name="Lawrence Berkeley National Laboratory"/>
            <person name="Harder C.B."/>
            <person name="Miyauchi S."/>
            <person name="Viragh M."/>
            <person name="Kuo A."/>
            <person name="Thoen E."/>
            <person name="Andreopoulos B."/>
            <person name="Lu D."/>
            <person name="Skrede I."/>
            <person name="Drula E."/>
            <person name="Henrissat B."/>
            <person name="Morin E."/>
            <person name="Kohler A."/>
            <person name="Barry K."/>
            <person name="LaButti K."/>
            <person name="Morin E."/>
            <person name="Salamov A."/>
            <person name="Lipzen A."/>
            <person name="Mereny Z."/>
            <person name="Hegedus B."/>
            <person name="Baldrian P."/>
            <person name="Stursova M."/>
            <person name="Weitz H."/>
            <person name="Taylor A."/>
            <person name="Grigoriev I.V."/>
            <person name="Nagy L.G."/>
            <person name="Martin F."/>
            <person name="Kauserud H."/>
        </authorList>
    </citation>
    <scope>NUCLEOTIDE SEQUENCE</scope>
    <source>
        <strain evidence="1">CBHHK200</strain>
    </source>
</reference>